<dbReference type="Gene3D" id="3.30.1360.20">
    <property type="entry name" value="Transcriptional coactivator/pterin dehydratase"/>
    <property type="match status" value="1"/>
</dbReference>
<dbReference type="GO" id="GO:0006729">
    <property type="term" value="P:tetrahydrobiopterin biosynthetic process"/>
    <property type="evidence" value="ECO:0007669"/>
    <property type="project" value="InterPro"/>
</dbReference>
<evidence type="ECO:0000313" key="2">
    <source>
        <dbReference type="EMBL" id="OXG21965.1"/>
    </source>
</evidence>
<dbReference type="GO" id="GO:0008124">
    <property type="term" value="F:4-alpha-hydroxytetrahydrobiopterin dehydratase activity"/>
    <property type="evidence" value="ECO:0007669"/>
    <property type="project" value="InterPro"/>
</dbReference>
<dbReference type="OrthoDB" id="2572066at2759"/>
<protein>
    <recommendedName>
        <fullName evidence="4">4a-hydroxytetrahydrobiopterin dehydratase</fullName>
    </recommendedName>
</protein>
<dbReference type="AlphaFoldDB" id="A0A854QDY1"/>
<accession>A0A854QDY1</accession>
<dbReference type="EMBL" id="AMKT01000041">
    <property type="protein sequence ID" value="OXG21965.1"/>
    <property type="molecule type" value="Genomic_DNA"/>
</dbReference>
<dbReference type="Proteomes" id="UP000199727">
    <property type="component" value="Unassembled WGS sequence"/>
</dbReference>
<gene>
    <name evidence="2" type="ORF">C361_03392</name>
</gene>
<comment type="caution">
    <text evidence="2">The sequence shown here is derived from an EMBL/GenBank/DDBJ whole genome shotgun (WGS) entry which is preliminary data.</text>
</comment>
<name>A0A854QDY1_CRYNE</name>
<reference evidence="2 3" key="1">
    <citation type="submission" date="2017-06" db="EMBL/GenBank/DDBJ databases">
        <title>Global population genomics of the pathogenic fungus Cryptococcus neoformans var. grubii.</title>
        <authorList>
            <person name="Cuomo C."/>
            <person name="Litvintseva A."/>
            <person name="Chen Y."/>
            <person name="Young S."/>
            <person name="Zeng Q."/>
            <person name="Chapman S."/>
            <person name="Gujja S."/>
            <person name="Saif S."/>
            <person name="Birren B."/>
        </authorList>
    </citation>
    <scope>NUCLEOTIDE SEQUENCE [LARGE SCALE GENOMIC DNA]</scope>
    <source>
        <strain evidence="2 3">Tu259-1</strain>
    </source>
</reference>
<sequence length="237" mass="26456">MQKKDMHACPRTKTMARPPAGNLKATRALRHLCRPGVVTRSCYGARYQSTPSPPRRPSPYRLLQPHAFLAEFAPLHVNGWRVDALQSAEKLLEADKVEEVLDGSESVEESGDLQGRRLVRVFELGEGKEGWRRLIKFVGHVGQVVEDQDHHPTIHISPLSDYISPSPSLLSFQTQSQSQTGYIVEISTHTHTPLPPYPLPSKGSKMRPGVTGKDIKLAQKVEEVYGEVIGRVEVKKE</sequence>
<evidence type="ECO:0000313" key="3">
    <source>
        <dbReference type="Proteomes" id="UP000199727"/>
    </source>
</evidence>
<organism evidence="2 3">
    <name type="scientific">Cryptococcus neoformans Tu259-1</name>
    <dbReference type="NCBI Taxonomy" id="1230072"/>
    <lineage>
        <taxon>Eukaryota</taxon>
        <taxon>Fungi</taxon>
        <taxon>Dikarya</taxon>
        <taxon>Basidiomycota</taxon>
        <taxon>Agaricomycotina</taxon>
        <taxon>Tremellomycetes</taxon>
        <taxon>Tremellales</taxon>
        <taxon>Cryptococcaceae</taxon>
        <taxon>Cryptococcus</taxon>
        <taxon>Cryptococcus neoformans species complex</taxon>
    </lineage>
</organism>
<evidence type="ECO:0000256" key="1">
    <source>
        <dbReference type="SAM" id="MobiDB-lite"/>
    </source>
</evidence>
<evidence type="ECO:0008006" key="4">
    <source>
        <dbReference type="Google" id="ProtNLM"/>
    </source>
</evidence>
<feature type="region of interest" description="Disordered" evidence="1">
    <location>
        <begin position="1"/>
        <end position="20"/>
    </location>
</feature>
<proteinExistence type="predicted"/>
<dbReference type="InterPro" id="IPR036428">
    <property type="entry name" value="PCD_sf"/>
</dbReference>
<dbReference type="SUPFAM" id="SSF55248">
    <property type="entry name" value="PCD-like"/>
    <property type="match status" value="1"/>
</dbReference>